<dbReference type="GeneID" id="7846458"/>
<dbReference type="PANTHER" id="PTHR46487:SF1">
    <property type="entry name" value="DNA REPAIR PROTEIN XRCC3"/>
    <property type="match status" value="1"/>
</dbReference>
<keyword evidence="3" id="KW-1185">Reference proteome</keyword>
<evidence type="ECO:0000313" key="3">
    <source>
        <dbReference type="Proteomes" id="UP000009168"/>
    </source>
</evidence>
<dbReference type="GO" id="GO:0000722">
    <property type="term" value="P:telomere maintenance via recombination"/>
    <property type="evidence" value="ECO:0007669"/>
    <property type="project" value="TreeGrafter"/>
</dbReference>
<dbReference type="GO" id="GO:0005524">
    <property type="term" value="F:ATP binding"/>
    <property type="evidence" value="ECO:0007669"/>
    <property type="project" value="InterPro"/>
</dbReference>
<accession>Q22KQ5</accession>
<feature type="domain" description="RecA family profile 1" evidence="1">
    <location>
        <begin position="82"/>
        <end position="257"/>
    </location>
</feature>
<dbReference type="InParanoid" id="Q22KQ5"/>
<dbReference type="InterPro" id="IPR014774">
    <property type="entry name" value="KaiC-like_dom"/>
</dbReference>
<dbReference type="STRING" id="312017.Q22KQ5"/>
<dbReference type="PROSITE" id="PS50162">
    <property type="entry name" value="RECA_2"/>
    <property type="match status" value="1"/>
</dbReference>
<dbReference type="GO" id="GO:0033065">
    <property type="term" value="C:Rad51C-XRCC3 complex"/>
    <property type="evidence" value="ECO:0007669"/>
    <property type="project" value="TreeGrafter"/>
</dbReference>
<dbReference type="GO" id="GO:0005657">
    <property type="term" value="C:replication fork"/>
    <property type="evidence" value="ECO:0007669"/>
    <property type="project" value="TreeGrafter"/>
</dbReference>
<evidence type="ECO:0000259" key="1">
    <source>
        <dbReference type="PROSITE" id="PS50162"/>
    </source>
</evidence>
<protein>
    <submittedName>
        <fullName evidence="2">Archaeal ATPase</fullName>
    </submittedName>
</protein>
<dbReference type="GO" id="GO:0000400">
    <property type="term" value="F:four-way junction DNA binding"/>
    <property type="evidence" value="ECO:0007669"/>
    <property type="project" value="TreeGrafter"/>
</dbReference>
<dbReference type="PANTHER" id="PTHR46487">
    <property type="entry name" value="DNA REPAIR PROTEIN XRCC3"/>
    <property type="match status" value="1"/>
</dbReference>
<sequence length="337" mass="39116">MNDNTIIDQQMIEEEQQLDQDTIIADAIMAEQIQLQDENIEYQQQKINLDHIQLKTFEQINLQQQIGISALQYLENQGNNQQDLFIASGINEIDKLLSKGIRTGIITEIYGPDQSCKTSLALQFALNAIISEKSDQKVCSIYISTSKKPHQIRINQIIDGIKQRNEYSDQKIMSCLDQFQEVFITENFKLEEFINEDLQEFYNKYSKVRLIVIDNIYDLASQIEEFKLKQQFLFNLVNIFKKIAHEKQTAIIFVNNVVDQISDHNQTNLFTSTTSSVPALGNYWTHLINERLHLNLLDQYAPTVKTKLRTLSIKLSPRIPYGFLKFYPDNFGFTISN</sequence>
<dbReference type="GO" id="GO:0071140">
    <property type="term" value="P:resolution of mitotic recombination intermediates"/>
    <property type="evidence" value="ECO:0007669"/>
    <property type="project" value="TreeGrafter"/>
</dbReference>
<dbReference type="InterPro" id="IPR020588">
    <property type="entry name" value="RecA_ATP-bd"/>
</dbReference>
<dbReference type="HOGENOM" id="CLU_907578_0_0_1"/>
<dbReference type="GO" id="GO:0090656">
    <property type="term" value="P:t-circle formation"/>
    <property type="evidence" value="ECO:0007669"/>
    <property type="project" value="TreeGrafter"/>
</dbReference>
<proteinExistence type="predicted"/>
<dbReference type="AlphaFoldDB" id="Q22KQ5"/>
<dbReference type="RefSeq" id="XP_001033407.2">
    <property type="nucleotide sequence ID" value="XM_001033407.2"/>
</dbReference>
<dbReference type="SUPFAM" id="SSF52540">
    <property type="entry name" value="P-loop containing nucleoside triphosphate hydrolases"/>
    <property type="match status" value="1"/>
</dbReference>
<dbReference type="GO" id="GO:0045003">
    <property type="term" value="P:double-strand break repair via synthesis-dependent strand annealing"/>
    <property type="evidence" value="ECO:0007669"/>
    <property type="project" value="TreeGrafter"/>
</dbReference>
<gene>
    <name evidence="2" type="ORF">TTHERM_00312260</name>
</gene>
<dbReference type="KEGG" id="tet:TTHERM_00312260"/>
<dbReference type="OrthoDB" id="287485at2759"/>
<dbReference type="GO" id="GO:0140664">
    <property type="term" value="F:ATP-dependent DNA damage sensor activity"/>
    <property type="evidence" value="ECO:0007669"/>
    <property type="project" value="InterPro"/>
</dbReference>
<reference evidence="3" key="1">
    <citation type="journal article" date="2006" name="PLoS Biol.">
        <title>Macronuclear genome sequence of the ciliate Tetrahymena thermophila, a model eukaryote.</title>
        <authorList>
            <person name="Eisen J.A."/>
            <person name="Coyne R.S."/>
            <person name="Wu M."/>
            <person name="Wu D."/>
            <person name="Thiagarajan M."/>
            <person name="Wortman J.R."/>
            <person name="Badger J.H."/>
            <person name="Ren Q."/>
            <person name="Amedeo P."/>
            <person name="Jones K.M."/>
            <person name="Tallon L.J."/>
            <person name="Delcher A.L."/>
            <person name="Salzberg S.L."/>
            <person name="Silva J.C."/>
            <person name="Haas B.J."/>
            <person name="Majoros W.H."/>
            <person name="Farzad M."/>
            <person name="Carlton J.M."/>
            <person name="Smith R.K. Jr."/>
            <person name="Garg J."/>
            <person name="Pearlman R.E."/>
            <person name="Karrer K.M."/>
            <person name="Sun L."/>
            <person name="Manning G."/>
            <person name="Elde N.C."/>
            <person name="Turkewitz A.P."/>
            <person name="Asai D.J."/>
            <person name="Wilkes D.E."/>
            <person name="Wang Y."/>
            <person name="Cai H."/>
            <person name="Collins K."/>
            <person name="Stewart B.A."/>
            <person name="Lee S.R."/>
            <person name="Wilamowska K."/>
            <person name="Weinberg Z."/>
            <person name="Ruzzo W.L."/>
            <person name="Wloga D."/>
            <person name="Gaertig J."/>
            <person name="Frankel J."/>
            <person name="Tsao C.-C."/>
            <person name="Gorovsky M.A."/>
            <person name="Keeling P.J."/>
            <person name="Waller R.F."/>
            <person name="Patron N.J."/>
            <person name="Cherry J.M."/>
            <person name="Stover N.A."/>
            <person name="Krieger C.J."/>
            <person name="del Toro C."/>
            <person name="Ryder H.F."/>
            <person name="Williamson S.C."/>
            <person name="Barbeau R.A."/>
            <person name="Hamilton E.P."/>
            <person name="Orias E."/>
        </authorList>
    </citation>
    <scope>NUCLEOTIDE SEQUENCE [LARGE SCALE GENOMIC DNA]</scope>
    <source>
        <strain evidence="3">SB210</strain>
    </source>
</reference>
<dbReference type="Gene3D" id="3.40.50.300">
    <property type="entry name" value="P-loop containing nucleotide triphosphate hydrolases"/>
    <property type="match status" value="1"/>
</dbReference>
<name>Q22KQ5_TETTS</name>
<dbReference type="InterPro" id="IPR027417">
    <property type="entry name" value="P-loop_NTPase"/>
</dbReference>
<dbReference type="Proteomes" id="UP000009168">
    <property type="component" value="Unassembled WGS sequence"/>
</dbReference>
<organism evidence="2 3">
    <name type="scientific">Tetrahymena thermophila (strain SB210)</name>
    <dbReference type="NCBI Taxonomy" id="312017"/>
    <lineage>
        <taxon>Eukaryota</taxon>
        <taxon>Sar</taxon>
        <taxon>Alveolata</taxon>
        <taxon>Ciliophora</taxon>
        <taxon>Intramacronucleata</taxon>
        <taxon>Oligohymenophorea</taxon>
        <taxon>Hymenostomatida</taxon>
        <taxon>Tetrahymenina</taxon>
        <taxon>Tetrahymenidae</taxon>
        <taxon>Tetrahymena</taxon>
    </lineage>
</organism>
<dbReference type="EMBL" id="GG662498">
    <property type="protein sequence ID" value="EAR85744.2"/>
    <property type="molecule type" value="Genomic_DNA"/>
</dbReference>
<dbReference type="Pfam" id="PF06745">
    <property type="entry name" value="ATPase"/>
    <property type="match status" value="1"/>
</dbReference>
<evidence type="ECO:0000313" key="2">
    <source>
        <dbReference type="EMBL" id="EAR85744.2"/>
    </source>
</evidence>